<reference evidence="4" key="1">
    <citation type="submission" date="2020-08" db="EMBL/GenBank/DDBJ databases">
        <authorList>
            <person name="Cejkova D."/>
            <person name="Kubasova T."/>
            <person name="Jahodarova E."/>
            <person name="Rychlik I."/>
        </authorList>
    </citation>
    <scope>NUCLEOTIDE SEQUENCE</scope>
    <source>
        <strain evidence="4">An836</strain>
    </source>
</reference>
<sequence length="336" mass="37739">MTNRTDNMDRPLVSIIVPVYRAERFLDECVASLTGQTYRELDIVLVDDASPDSCPEMCDAWAARDSRVRVSHTSGGGASAARNAGLDMAQGDAVMFVDSDDVLDSQAVERALAAMQATDSAVVIFGKRYIDENGSVQRTSAIDHDMVCDGTSYDENLAYLLDHDYLSPPWGKLFGRSVIDGLRFDETMVYEEDLDFNLRALANRPRVCAMAEAMYRYRHMDSGMATVYSEAKVVNVIAANRSKLRFFDGRLGKEGLKSLDHHIANDVGWIIPQIAGAHDVPIGRRIQDIMSMTSEPAYRRHLVHGLPHAGLTRRLKMLMLVNARWLWRIYMRGWEE</sequence>
<dbReference type="EMBL" id="JACLYU010000006">
    <property type="protein sequence ID" value="MBM6699644.1"/>
    <property type="molecule type" value="Genomic_DNA"/>
</dbReference>
<keyword evidence="2" id="KW-0808">Transferase</keyword>
<accession>A0A938WYK2</accession>
<evidence type="ECO:0000256" key="1">
    <source>
        <dbReference type="ARBA" id="ARBA00022676"/>
    </source>
</evidence>
<dbReference type="PANTHER" id="PTHR22916">
    <property type="entry name" value="GLYCOSYLTRANSFERASE"/>
    <property type="match status" value="1"/>
</dbReference>
<evidence type="ECO:0000313" key="5">
    <source>
        <dbReference type="Proteomes" id="UP000718821"/>
    </source>
</evidence>
<comment type="caution">
    <text evidence="4">The sequence shown here is derived from an EMBL/GenBank/DDBJ whole genome shotgun (WGS) entry which is preliminary data.</text>
</comment>
<evidence type="ECO:0000256" key="2">
    <source>
        <dbReference type="ARBA" id="ARBA00022679"/>
    </source>
</evidence>
<keyword evidence="1" id="KW-0328">Glycosyltransferase</keyword>
<reference evidence="4" key="2">
    <citation type="journal article" date="2021" name="Sci. Rep.">
        <title>The distribution of antibiotic resistance genes in chicken gut microbiota commensals.</title>
        <authorList>
            <person name="Juricova H."/>
            <person name="Matiasovicova J."/>
            <person name="Kubasova T."/>
            <person name="Cejkova D."/>
            <person name="Rychlik I."/>
        </authorList>
    </citation>
    <scope>NUCLEOTIDE SEQUENCE</scope>
    <source>
        <strain evidence="4">An836</strain>
    </source>
</reference>
<proteinExistence type="predicted"/>
<dbReference type="Pfam" id="PF00535">
    <property type="entry name" value="Glycos_transf_2"/>
    <property type="match status" value="1"/>
</dbReference>
<organism evidence="4 5">
    <name type="scientific">Bifidobacterium pullorum subsp. saeculare</name>
    <dbReference type="NCBI Taxonomy" id="78257"/>
    <lineage>
        <taxon>Bacteria</taxon>
        <taxon>Bacillati</taxon>
        <taxon>Actinomycetota</taxon>
        <taxon>Actinomycetes</taxon>
        <taxon>Bifidobacteriales</taxon>
        <taxon>Bifidobacteriaceae</taxon>
        <taxon>Bifidobacterium</taxon>
    </lineage>
</organism>
<dbReference type="InterPro" id="IPR001173">
    <property type="entry name" value="Glyco_trans_2-like"/>
</dbReference>
<dbReference type="InterPro" id="IPR029044">
    <property type="entry name" value="Nucleotide-diphossugar_trans"/>
</dbReference>
<dbReference type="Proteomes" id="UP000718821">
    <property type="component" value="Unassembled WGS sequence"/>
</dbReference>
<feature type="domain" description="Glycosyltransferase 2-like" evidence="3">
    <location>
        <begin position="14"/>
        <end position="135"/>
    </location>
</feature>
<dbReference type="PANTHER" id="PTHR22916:SF51">
    <property type="entry name" value="GLYCOSYLTRANSFERASE EPSH-RELATED"/>
    <property type="match status" value="1"/>
</dbReference>
<protein>
    <submittedName>
        <fullName evidence="4">Glycosyltransferase family 2 protein</fullName>
    </submittedName>
</protein>
<name>A0A938WYK2_9BIFI</name>
<evidence type="ECO:0000259" key="3">
    <source>
        <dbReference type="Pfam" id="PF00535"/>
    </source>
</evidence>
<dbReference type="CDD" id="cd00761">
    <property type="entry name" value="Glyco_tranf_GTA_type"/>
    <property type="match status" value="1"/>
</dbReference>
<evidence type="ECO:0000313" key="4">
    <source>
        <dbReference type="EMBL" id="MBM6699644.1"/>
    </source>
</evidence>
<gene>
    <name evidence="4" type="ORF">H7U32_04810</name>
</gene>
<dbReference type="GO" id="GO:0016757">
    <property type="term" value="F:glycosyltransferase activity"/>
    <property type="evidence" value="ECO:0007669"/>
    <property type="project" value="UniProtKB-KW"/>
</dbReference>
<dbReference type="AlphaFoldDB" id="A0A938WYK2"/>
<dbReference type="SUPFAM" id="SSF53448">
    <property type="entry name" value="Nucleotide-diphospho-sugar transferases"/>
    <property type="match status" value="1"/>
</dbReference>
<dbReference type="Gene3D" id="3.90.550.10">
    <property type="entry name" value="Spore Coat Polysaccharide Biosynthesis Protein SpsA, Chain A"/>
    <property type="match status" value="1"/>
</dbReference>
<dbReference type="RefSeq" id="WP_204468557.1">
    <property type="nucleotide sequence ID" value="NZ_JACLYU010000006.1"/>
</dbReference>
<keyword evidence="5" id="KW-1185">Reference proteome</keyword>